<name>A0A1M5WJ69_9FIRM</name>
<dbReference type="PANTHER" id="PTHR46401">
    <property type="entry name" value="GLYCOSYLTRANSFERASE WBBK-RELATED"/>
    <property type="match status" value="1"/>
</dbReference>
<accession>A0A1M5WJ69</accession>
<dbReference type="Gene3D" id="3.40.50.2000">
    <property type="entry name" value="Glycogen Phosphorylase B"/>
    <property type="match status" value="2"/>
</dbReference>
<evidence type="ECO:0000256" key="1">
    <source>
        <dbReference type="ARBA" id="ARBA00022679"/>
    </source>
</evidence>
<evidence type="ECO:0000259" key="3">
    <source>
        <dbReference type="Pfam" id="PF13439"/>
    </source>
</evidence>
<dbReference type="InterPro" id="IPR001296">
    <property type="entry name" value="Glyco_trans_1"/>
</dbReference>
<keyword evidence="5" id="KW-1185">Reference proteome</keyword>
<sequence>MKKILHIISQYPGKTGSGVYLRALMNEASKKGYSQSLIAGISKDDDLVLDNIDKKYFYPVVFNTEALPFSIVGMSDIMPYESTRYKDMTDEMFQNWEKAFSRSIGKALDEFKPDIIISHHLWILTSLVRKLTQDIPLVSICHGTDIRQFEMCPRYREYVLEGCSGIDNVLALNEFQKEKIVDIYRISREKISVVGGGFDSDIFYPSRKEFVKDRIRLIYAGKISCSKGVLSLIRAYDGLDTLENIELYIAGSGSGKEAKIIKSAGEKSKNKIIFTGEVSQAVLGDLFRESQIFVLPSFYEGLSLVTIEALACGLRVVATDIPGLKNFLGDTINSSGIIQYVPLPNMVDADTPDSSEINIFEERLKNAMKMQIHEFEKYGNVEDEKVFQDIKDMSWENIFNKIL</sequence>
<dbReference type="RefSeq" id="WP_072743936.1">
    <property type="nucleotide sequence ID" value="NZ_FQXR01000005.1"/>
</dbReference>
<dbReference type="PANTHER" id="PTHR46401:SF2">
    <property type="entry name" value="GLYCOSYLTRANSFERASE WBBK-RELATED"/>
    <property type="match status" value="1"/>
</dbReference>
<dbReference type="STRING" id="1123281.SAMN02745180_01250"/>
<dbReference type="InterPro" id="IPR028098">
    <property type="entry name" value="Glyco_trans_4-like_N"/>
</dbReference>
<proteinExistence type="predicted"/>
<gene>
    <name evidence="4" type="ORF">SAMN02745180_01250</name>
</gene>
<dbReference type="GO" id="GO:0016757">
    <property type="term" value="F:glycosyltransferase activity"/>
    <property type="evidence" value="ECO:0007669"/>
    <property type="project" value="InterPro"/>
</dbReference>
<evidence type="ECO:0000313" key="4">
    <source>
        <dbReference type="EMBL" id="SHH87203.1"/>
    </source>
</evidence>
<dbReference type="Pfam" id="PF00534">
    <property type="entry name" value="Glycos_transf_1"/>
    <property type="match status" value="1"/>
</dbReference>
<dbReference type="SUPFAM" id="SSF53756">
    <property type="entry name" value="UDP-Glycosyltransferase/glycogen phosphorylase"/>
    <property type="match status" value="1"/>
</dbReference>
<dbReference type="CDD" id="cd03801">
    <property type="entry name" value="GT4_PimA-like"/>
    <property type="match status" value="1"/>
</dbReference>
<reference evidence="4 5" key="1">
    <citation type="submission" date="2016-11" db="EMBL/GenBank/DDBJ databases">
        <authorList>
            <person name="Jaros S."/>
            <person name="Januszkiewicz K."/>
            <person name="Wedrychowicz H."/>
        </authorList>
    </citation>
    <scope>NUCLEOTIDE SEQUENCE [LARGE SCALE GENOMIC DNA]</scope>
    <source>
        <strain evidence="4 5">DSM 13106</strain>
    </source>
</reference>
<dbReference type="EMBL" id="FQXR01000005">
    <property type="protein sequence ID" value="SHH87203.1"/>
    <property type="molecule type" value="Genomic_DNA"/>
</dbReference>
<evidence type="ECO:0000313" key="5">
    <source>
        <dbReference type="Proteomes" id="UP000184389"/>
    </source>
</evidence>
<feature type="domain" description="Glycosyl transferase family 1" evidence="2">
    <location>
        <begin position="208"/>
        <end position="332"/>
    </location>
</feature>
<protein>
    <submittedName>
        <fullName evidence="4">Glycosyltransferase involved in cell wall bisynthesis</fullName>
    </submittedName>
</protein>
<dbReference type="Pfam" id="PF13439">
    <property type="entry name" value="Glyco_transf_4"/>
    <property type="match status" value="1"/>
</dbReference>
<keyword evidence="1 4" id="KW-0808">Transferase</keyword>
<evidence type="ECO:0000259" key="2">
    <source>
        <dbReference type="Pfam" id="PF00534"/>
    </source>
</evidence>
<feature type="domain" description="Glycosyltransferase subfamily 4-like N-terminal" evidence="3">
    <location>
        <begin position="94"/>
        <end position="201"/>
    </location>
</feature>
<organism evidence="4 5">
    <name type="scientific">Sporanaerobacter acetigenes DSM 13106</name>
    <dbReference type="NCBI Taxonomy" id="1123281"/>
    <lineage>
        <taxon>Bacteria</taxon>
        <taxon>Bacillati</taxon>
        <taxon>Bacillota</taxon>
        <taxon>Tissierellia</taxon>
        <taxon>Tissierellales</taxon>
        <taxon>Sporanaerobacteraceae</taxon>
        <taxon>Sporanaerobacter</taxon>
    </lineage>
</organism>
<dbReference type="AlphaFoldDB" id="A0A1M5WJ69"/>
<dbReference type="GO" id="GO:0009103">
    <property type="term" value="P:lipopolysaccharide biosynthetic process"/>
    <property type="evidence" value="ECO:0007669"/>
    <property type="project" value="TreeGrafter"/>
</dbReference>
<dbReference type="OrthoDB" id="9804196at2"/>
<dbReference type="Proteomes" id="UP000184389">
    <property type="component" value="Unassembled WGS sequence"/>
</dbReference>